<dbReference type="PROSITE" id="PS51257">
    <property type="entry name" value="PROKAR_LIPOPROTEIN"/>
    <property type="match status" value="1"/>
</dbReference>
<dbReference type="RefSeq" id="WP_042216613.1">
    <property type="nucleotide sequence ID" value="NZ_CP009285.1"/>
</dbReference>
<sequence>MNRKSLMIIMFGLFMLLAAACQKDASYDVLFRKVEEHRAVFAMTRDEAVAALNLANVEGTDNMINLDEELTAGDQNFRQRIQLDSSEMIEGYELVTRLPRSEAGYENAGEIVEAFLREYKPSGDEGDKVLDSVHSIDEMTFPKKPAVKLVTESWSSNDEGTPMKITYRITNNVVNEEELSLVLQFFHIAAR</sequence>
<dbReference type="Proteomes" id="UP000029518">
    <property type="component" value="Chromosome"/>
</dbReference>
<name>A0A089LH03_PAEBO</name>
<proteinExistence type="predicted"/>
<dbReference type="AlphaFoldDB" id="A0A089LH03"/>
<keyword evidence="3" id="KW-1185">Reference proteome</keyword>
<reference evidence="2" key="1">
    <citation type="submission" date="2014-08" db="EMBL/GenBank/DDBJ databases">
        <title>Comparative genomics of the Paenibacillus odorifer group.</title>
        <authorList>
            <person name="den Bakker H.C."/>
            <person name="Tsai Y.-C.Y.-C."/>
            <person name="Martin N."/>
            <person name="Korlach J."/>
            <person name="Wiedmann M."/>
        </authorList>
    </citation>
    <scope>NUCLEOTIDE SEQUENCE [LARGE SCALE GENOMIC DNA]</scope>
    <source>
        <strain evidence="2">DSM 13188</strain>
    </source>
</reference>
<gene>
    <name evidence="2" type="ORF">PBOR_26870</name>
</gene>
<dbReference type="EMBL" id="CP009285">
    <property type="protein sequence ID" value="AIQ60167.1"/>
    <property type="molecule type" value="Genomic_DNA"/>
</dbReference>
<feature type="signal peptide" evidence="1">
    <location>
        <begin position="1"/>
        <end position="20"/>
    </location>
</feature>
<evidence type="ECO:0000313" key="2">
    <source>
        <dbReference type="EMBL" id="AIQ60167.1"/>
    </source>
</evidence>
<evidence type="ECO:0000256" key="1">
    <source>
        <dbReference type="SAM" id="SignalP"/>
    </source>
</evidence>
<protein>
    <recommendedName>
        <fullName evidence="4">Lipoprotein</fullName>
    </recommendedName>
</protein>
<dbReference type="OrthoDB" id="2601299at2"/>
<accession>A0A089LH03</accession>
<dbReference type="HOGENOM" id="CLU_1376980_0_0_9"/>
<dbReference type="KEGG" id="pbd:PBOR_26870"/>
<evidence type="ECO:0008006" key="4">
    <source>
        <dbReference type="Google" id="ProtNLM"/>
    </source>
</evidence>
<organism evidence="2 3">
    <name type="scientific">Paenibacillus borealis</name>
    <dbReference type="NCBI Taxonomy" id="160799"/>
    <lineage>
        <taxon>Bacteria</taxon>
        <taxon>Bacillati</taxon>
        <taxon>Bacillota</taxon>
        <taxon>Bacilli</taxon>
        <taxon>Bacillales</taxon>
        <taxon>Paenibacillaceae</taxon>
        <taxon>Paenibacillus</taxon>
    </lineage>
</organism>
<keyword evidence="1" id="KW-0732">Signal</keyword>
<evidence type="ECO:0000313" key="3">
    <source>
        <dbReference type="Proteomes" id="UP000029518"/>
    </source>
</evidence>
<feature type="chain" id="PRO_5039470637" description="Lipoprotein" evidence="1">
    <location>
        <begin position="21"/>
        <end position="191"/>
    </location>
</feature>